<keyword evidence="3" id="KW-1185">Reference proteome</keyword>
<accession>A0A226F1R1</accession>
<evidence type="ECO:0000313" key="2">
    <source>
        <dbReference type="EMBL" id="OXA63719.1"/>
    </source>
</evidence>
<dbReference type="AlphaFoldDB" id="A0A226F1R1"/>
<evidence type="ECO:0000313" key="3">
    <source>
        <dbReference type="Proteomes" id="UP000198287"/>
    </source>
</evidence>
<dbReference type="EMBL" id="LNIX01000001">
    <property type="protein sequence ID" value="OXA63719.1"/>
    <property type="molecule type" value="Genomic_DNA"/>
</dbReference>
<gene>
    <name evidence="2" type="ORF">Fcan01_01545</name>
</gene>
<sequence length="208" mass="23112">MGYFKFRWMAKVVAIMDLLLTSLSIWKPILILCSALAATKRSSLGNSLPDNINVEDVVNENTKGLDLEGRNLSAFLLWIAFILSSVFIIFQLIADVRLLRAVHVVFDDAKKASASARFWRNVTTTFTMSTMIVIAFGPNAFNYGFCITSILFHFIGIYIVVQFMKEIETDFGNSCHGQVTRTVTTVGGLSVSGCDNPPSYDQVNSFKV</sequence>
<reference evidence="2 3" key="1">
    <citation type="submission" date="2015-12" db="EMBL/GenBank/DDBJ databases">
        <title>The genome of Folsomia candida.</title>
        <authorList>
            <person name="Faddeeva A."/>
            <person name="Derks M.F."/>
            <person name="Anvar Y."/>
            <person name="Smit S."/>
            <person name="Van Straalen N."/>
            <person name="Roelofs D."/>
        </authorList>
    </citation>
    <scope>NUCLEOTIDE SEQUENCE [LARGE SCALE GENOMIC DNA]</scope>
    <source>
        <strain evidence="2 3">VU population</strain>
        <tissue evidence="2">Whole body</tissue>
    </source>
</reference>
<name>A0A226F1R1_FOLCA</name>
<keyword evidence="1" id="KW-0812">Transmembrane</keyword>
<feature type="transmembrane region" description="Helical" evidence="1">
    <location>
        <begin position="75"/>
        <end position="98"/>
    </location>
</feature>
<dbReference type="Proteomes" id="UP000198287">
    <property type="component" value="Unassembled WGS sequence"/>
</dbReference>
<organism evidence="2 3">
    <name type="scientific">Folsomia candida</name>
    <name type="common">Springtail</name>
    <dbReference type="NCBI Taxonomy" id="158441"/>
    <lineage>
        <taxon>Eukaryota</taxon>
        <taxon>Metazoa</taxon>
        <taxon>Ecdysozoa</taxon>
        <taxon>Arthropoda</taxon>
        <taxon>Hexapoda</taxon>
        <taxon>Collembola</taxon>
        <taxon>Entomobryomorpha</taxon>
        <taxon>Isotomoidea</taxon>
        <taxon>Isotomidae</taxon>
        <taxon>Proisotominae</taxon>
        <taxon>Folsomia</taxon>
    </lineage>
</organism>
<evidence type="ECO:0000256" key="1">
    <source>
        <dbReference type="SAM" id="Phobius"/>
    </source>
</evidence>
<keyword evidence="1" id="KW-1133">Transmembrane helix</keyword>
<keyword evidence="1" id="KW-0472">Membrane</keyword>
<feature type="transmembrane region" description="Helical" evidence="1">
    <location>
        <begin position="142"/>
        <end position="161"/>
    </location>
</feature>
<proteinExistence type="predicted"/>
<protein>
    <submittedName>
        <fullName evidence="2">Uncharacterized protein</fullName>
    </submittedName>
</protein>
<comment type="caution">
    <text evidence="2">The sequence shown here is derived from an EMBL/GenBank/DDBJ whole genome shotgun (WGS) entry which is preliminary data.</text>
</comment>